<dbReference type="Proteomes" id="UP001596087">
    <property type="component" value="Unassembled WGS sequence"/>
</dbReference>
<keyword evidence="1" id="KW-0812">Transmembrane</keyword>
<protein>
    <submittedName>
        <fullName evidence="2">Uncharacterized protein</fullName>
    </submittedName>
</protein>
<dbReference type="RefSeq" id="WP_378587721.1">
    <property type="nucleotide sequence ID" value="NZ_JBHSKD010000004.1"/>
</dbReference>
<name>A0ABW0BFH7_9ACTN</name>
<dbReference type="EMBL" id="JBHSKD010000004">
    <property type="protein sequence ID" value="MFC5176035.1"/>
    <property type="molecule type" value="Genomic_DNA"/>
</dbReference>
<evidence type="ECO:0000256" key="1">
    <source>
        <dbReference type="SAM" id="Phobius"/>
    </source>
</evidence>
<organism evidence="2 3">
    <name type="scientific">Nocardioides taihuensis</name>
    <dbReference type="NCBI Taxonomy" id="1835606"/>
    <lineage>
        <taxon>Bacteria</taxon>
        <taxon>Bacillati</taxon>
        <taxon>Actinomycetota</taxon>
        <taxon>Actinomycetes</taxon>
        <taxon>Propionibacteriales</taxon>
        <taxon>Nocardioidaceae</taxon>
        <taxon>Nocardioides</taxon>
    </lineage>
</organism>
<feature type="transmembrane region" description="Helical" evidence="1">
    <location>
        <begin position="39"/>
        <end position="60"/>
    </location>
</feature>
<keyword evidence="3" id="KW-1185">Reference proteome</keyword>
<keyword evidence="1" id="KW-0472">Membrane</keyword>
<evidence type="ECO:0000313" key="2">
    <source>
        <dbReference type="EMBL" id="MFC5176035.1"/>
    </source>
</evidence>
<proteinExistence type="predicted"/>
<comment type="caution">
    <text evidence="2">The sequence shown here is derived from an EMBL/GenBank/DDBJ whole genome shotgun (WGS) entry which is preliminary data.</text>
</comment>
<evidence type="ECO:0000313" key="3">
    <source>
        <dbReference type="Proteomes" id="UP001596087"/>
    </source>
</evidence>
<accession>A0ABW0BFH7</accession>
<gene>
    <name evidence="2" type="ORF">ACFPGP_05085</name>
</gene>
<sequence>MSENRLAELMRESADQVPTASAPLAGITGAGQRARRTRAVGLACAAAVVVAAGVAVAGALPGGDRAVGPADPGPTYERGVGDVPVFLDVSGWEVGSDRTPRDAETLTGELQLVDEERCFVVGDGPPIFWPQDYEGVVRADGTVDLVDQDGKVVAHAGDEVRLRGSTRSPASWGNEVCMPGRTETFLVQARPEVID</sequence>
<keyword evidence="1" id="KW-1133">Transmembrane helix</keyword>
<reference evidence="3" key="1">
    <citation type="journal article" date="2019" name="Int. J. Syst. Evol. Microbiol.">
        <title>The Global Catalogue of Microorganisms (GCM) 10K type strain sequencing project: providing services to taxonomists for standard genome sequencing and annotation.</title>
        <authorList>
            <consortium name="The Broad Institute Genomics Platform"/>
            <consortium name="The Broad Institute Genome Sequencing Center for Infectious Disease"/>
            <person name="Wu L."/>
            <person name="Ma J."/>
        </authorList>
    </citation>
    <scope>NUCLEOTIDE SEQUENCE [LARGE SCALE GENOMIC DNA]</scope>
    <source>
        <strain evidence="3">DFY41</strain>
    </source>
</reference>